<feature type="domain" description="BACON" evidence="2">
    <location>
        <begin position="193"/>
        <end position="228"/>
    </location>
</feature>
<proteinExistence type="predicted"/>
<name>A0A9D9NPM2_9BACT</name>
<evidence type="ECO:0000313" key="3">
    <source>
        <dbReference type="EMBL" id="MBO8481141.1"/>
    </source>
</evidence>
<evidence type="ECO:0000259" key="2">
    <source>
        <dbReference type="Pfam" id="PF13004"/>
    </source>
</evidence>
<reference evidence="3" key="2">
    <citation type="journal article" date="2021" name="PeerJ">
        <title>Extensive microbial diversity within the chicken gut microbiome revealed by metagenomics and culture.</title>
        <authorList>
            <person name="Gilroy R."/>
            <person name="Ravi A."/>
            <person name="Getino M."/>
            <person name="Pursley I."/>
            <person name="Horton D.L."/>
            <person name="Alikhan N.F."/>
            <person name="Baker D."/>
            <person name="Gharbi K."/>
            <person name="Hall N."/>
            <person name="Watson M."/>
            <person name="Adriaenssens E.M."/>
            <person name="Foster-Nyarko E."/>
            <person name="Jarju S."/>
            <person name="Secka A."/>
            <person name="Antonio M."/>
            <person name="Oren A."/>
            <person name="Chaudhuri R.R."/>
            <person name="La Ragione R."/>
            <person name="Hildebrand F."/>
            <person name="Pallen M.J."/>
        </authorList>
    </citation>
    <scope>NUCLEOTIDE SEQUENCE</scope>
    <source>
        <strain evidence="3">B3-2255</strain>
    </source>
</reference>
<accession>A0A9D9NPM2</accession>
<dbReference type="Proteomes" id="UP000823772">
    <property type="component" value="Unassembled WGS sequence"/>
</dbReference>
<evidence type="ECO:0000313" key="4">
    <source>
        <dbReference type="Proteomes" id="UP000823772"/>
    </source>
</evidence>
<dbReference type="EMBL" id="JADILY010000019">
    <property type="protein sequence ID" value="MBO8481141.1"/>
    <property type="molecule type" value="Genomic_DNA"/>
</dbReference>
<dbReference type="AlphaFoldDB" id="A0A9D9NPM2"/>
<dbReference type="InterPro" id="IPR013783">
    <property type="entry name" value="Ig-like_fold"/>
</dbReference>
<organism evidence="3 4">
    <name type="scientific">Candidatus Merdivivens faecigallinarum</name>
    <dbReference type="NCBI Taxonomy" id="2840871"/>
    <lineage>
        <taxon>Bacteria</taxon>
        <taxon>Pseudomonadati</taxon>
        <taxon>Bacteroidota</taxon>
        <taxon>Bacteroidia</taxon>
        <taxon>Bacteroidales</taxon>
        <taxon>Muribaculaceae</taxon>
        <taxon>Muribaculaceae incertae sedis</taxon>
        <taxon>Candidatus Merdivivens</taxon>
    </lineage>
</organism>
<sequence length="517" mass="56637">MFKIRPVVVFAVFPVAMLLVASCDRESGFGVPPAFGILSDSEMHVSSGEVSVSVEYSLENPAKGGKVTGSSTADWISGYTDIADSSKVRFIVGANPDTADRTAMAVFSYIYDGGSISDTVIVIQSGESEGHGTGNDPFFALVCEDGISVSRGESEVLVEYVLENAVEGGRIAGSSPAEWIGDYTVEENMRCAGFTVKANPDTAARSAEVVFSYVYGDGRISDTVTVNQSGRSDDYDPDAPEIVFLTGMQYNVPDEESDLSVRYFIIDAVDGARMEASTGAYWIGGFEYYPDSSRVDFTVSANTAQEERTAEVMFTYRYEKDGHEYSVSKSIRVVQGRFIPAEVDFEAAYFSGHYLGDVFGHNGETNYMINLSDKPVYNGMLLSGGTYYTFDIFSTEPENADAISVPEGTYVLGQAYQTELMTLNPEYTYWCRITPDGSGYEIPYTRYDSGTLTISKEGDGYLYYAELVDNNGTVHKLTYKGDAIIDNTERYSSLFEDRELDCDGMRGQVDLLNGIIM</sequence>
<reference evidence="3" key="1">
    <citation type="submission" date="2020-10" db="EMBL/GenBank/DDBJ databases">
        <authorList>
            <person name="Gilroy R."/>
        </authorList>
    </citation>
    <scope>NUCLEOTIDE SEQUENCE</scope>
    <source>
        <strain evidence="3">B3-2255</strain>
    </source>
</reference>
<feature type="chain" id="PRO_5039094913" evidence="1">
    <location>
        <begin position="22"/>
        <end position="517"/>
    </location>
</feature>
<evidence type="ECO:0000256" key="1">
    <source>
        <dbReference type="SAM" id="SignalP"/>
    </source>
</evidence>
<dbReference type="InterPro" id="IPR024361">
    <property type="entry name" value="BACON"/>
</dbReference>
<dbReference type="Gene3D" id="2.60.40.10">
    <property type="entry name" value="Immunoglobulins"/>
    <property type="match status" value="1"/>
</dbReference>
<gene>
    <name evidence="3" type="ORF">IAC87_01175</name>
</gene>
<dbReference type="PROSITE" id="PS51257">
    <property type="entry name" value="PROKAR_LIPOPROTEIN"/>
    <property type="match status" value="1"/>
</dbReference>
<feature type="signal peptide" evidence="1">
    <location>
        <begin position="1"/>
        <end position="21"/>
    </location>
</feature>
<comment type="caution">
    <text evidence="3">The sequence shown here is derived from an EMBL/GenBank/DDBJ whole genome shotgun (WGS) entry which is preliminary data.</text>
</comment>
<protein>
    <submittedName>
        <fullName evidence="3">BACON domain-containing protein</fullName>
    </submittedName>
</protein>
<dbReference type="Pfam" id="PF13004">
    <property type="entry name" value="BACON"/>
    <property type="match status" value="1"/>
</dbReference>
<keyword evidence="1" id="KW-0732">Signal</keyword>